<dbReference type="PROSITE" id="PS51180">
    <property type="entry name" value="BRO1"/>
    <property type="match status" value="1"/>
</dbReference>
<reference evidence="3 4" key="1">
    <citation type="submission" date="2013-12" db="EMBL/GenBank/DDBJ databases">
        <title>Draft genome of the parsitic nematode Ancylostoma duodenale.</title>
        <authorList>
            <person name="Mitreva M."/>
        </authorList>
    </citation>
    <scope>NUCLEOTIDE SEQUENCE [LARGE SCALE GENOMIC DNA]</scope>
    <source>
        <strain evidence="3 4">Zhejiang</strain>
    </source>
</reference>
<evidence type="ECO:0000259" key="2">
    <source>
        <dbReference type="PROSITE" id="PS51180"/>
    </source>
</evidence>
<dbReference type="Pfam" id="PF03097">
    <property type="entry name" value="BRO1"/>
    <property type="match status" value="1"/>
</dbReference>
<sequence>LNLQHQEVGERITRLKHATEQLQSMRRHLPPGCLREQATEIETTYAAALKENKLIYHALEVDFHKLPALPRAALVKRLPPNSPLYPGFKGMQRPVIQRSSHGISVPDLFSSVVPMSILIAVQNYDTMKNERLKMEAEKLNEQTELMEGIVASLGISDEASSALPESVKRHSSEVKKAGGIKELQNKVNEMSSLRARNKEILADIEETLNKEKLSDAELRRQLGSKCKRISSAELVGPLLQEVSNYREALHSTSAEDKTFKKMFEENRRAIEMLTKSEKELRLLMPARAHRAAEKNPEATSFLLKLIDKAQEIKCERVEILKDIHSKCGTTSVDEILPELGHSKQLSHDEMLKEKLRELTEAVKEEVEKSLRKQKLLMKDVEKWSNRFSSVPHSKSPVERAHVVKSLSHGFDVFQELNKKLPGRIRHYHNLMENLLRLQQKVNDFSFARETEKEELLRTHQQHGSWPGPGTPALIPTQFSTTPVSFTPPLTATEAFLHDKLQSIYLPRTPTALILSAGELDRDRRPSNF</sequence>
<dbReference type="Gene3D" id="1.20.120.560">
    <property type="entry name" value="alix/aip1 in complex with the ypdl late domain"/>
    <property type="match status" value="1"/>
</dbReference>
<evidence type="ECO:0000313" key="3">
    <source>
        <dbReference type="EMBL" id="KIH63971.1"/>
    </source>
</evidence>
<dbReference type="Pfam" id="PF13949">
    <property type="entry name" value="ALIX_LYPXL_bnd"/>
    <property type="match status" value="1"/>
</dbReference>
<evidence type="ECO:0000313" key="4">
    <source>
        <dbReference type="Proteomes" id="UP000054047"/>
    </source>
</evidence>
<dbReference type="OrthoDB" id="5853381at2759"/>
<evidence type="ECO:0000256" key="1">
    <source>
        <dbReference type="SAM" id="Coils"/>
    </source>
</evidence>
<dbReference type="InterPro" id="IPR038499">
    <property type="entry name" value="BRO1_sf"/>
</dbReference>
<dbReference type="PANTHER" id="PTHR23030">
    <property type="entry name" value="PCD6 INTERACTING PROTEIN-RELATED"/>
    <property type="match status" value="1"/>
</dbReference>
<dbReference type="PANTHER" id="PTHR23030:SF39">
    <property type="entry name" value="PROGRAMMED CELL DEATH 6-INTERACTING PROTEIN"/>
    <property type="match status" value="1"/>
</dbReference>
<feature type="non-terminal residue" evidence="3">
    <location>
        <position position="1"/>
    </location>
</feature>
<feature type="coiled-coil region" evidence="1">
    <location>
        <begin position="183"/>
        <end position="210"/>
    </location>
</feature>
<feature type="domain" description="BRO1" evidence="2">
    <location>
        <begin position="1"/>
        <end position="146"/>
    </location>
</feature>
<dbReference type="InterPro" id="IPR004328">
    <property type="entry name" value="BRO1_dom"/>
</dbReference>
<dbReference type="Proteomes" id="UP000054047">
    <property type="component" value="Unassembled WGS sequence"/>
</dbReference>
<dbReference type="Gene3D" id="1.25.40.280">
    <property type="entry name" value="alix/aip1 like domains"/>
    <property type="match status" value="1"/>
</dbReference>
<dbReference type="GO" id="GO:0000281">
    <property type="term" value="P:mitotic cytokinesis"/>
    <property type="evidence" value="ECO:0007669"/>
    <property type="project" value="TreeGrafter"/>
</dbReference>
<name>A0A0C2H3G9_9BILA</name>
<accession>A0A0C2H3G9</accession>
<keyword evidence="4" id="KW-1185">Reference proteome</keyword>
<organism evidence="3 4">
    <name type="scientific">Ancylostoma duodenale</name>
    <dbReference type="NCBI Taxonomy" id="51022"/>
    <lineage>
        <taxon>Eukaryota</taxon>
        <taxon>Metazoa</taxon>
        <taxon>Ecdysozoa</taxon>
        <taxon>Nematoda</taxon>
        <taxon>Chromadorea</taxon>
        <taxon>Rhabditida</taxon>
        <taxon>Rhabditina</taxon>
        <taxon>Rhabditomorpha</taxon>
        <taxon>Strongyloidea</taxon>
        <taxon>Ancylostomatidae</taxon>
        <taxon>Ancylostomatinae</taxon>
        <taxon>Ancylostoma</taxon>
    </lineage>
</organism>
<keyword evidence="1" id="KW-0175">Coiled coil</keyword>
<dbReference type="GO" id="GO:0005768">
    <property type="term" value="C:endosome"/>
    <property type="evidence" value="ECO:0007669"/>
    <property type="project" value="TreeGrafter"/>
</dbReference>
<dbReference type="EMBL" id="KN728326">
    <property type="protein sequence ID" value="KIH63971.1"/>
    <property type="molecule type" value="Genomic_DNA"/>
</dbReference>
<dbReference type="Gene3D" id="1.20.140.50">
    <property type="entry name" value="alix/aip1 like domains"/>
    <property type="match status" value="1"/>
</dbReference>
<dbReference type="InterPro" id="IPR025304">
    <property type="entry name" value="ALIX_V_dom"/>
</dbReference>
<gene>
    <name evidence="3" type="ORF">ANCDUO_05727</name>
</gene>
<protein>
    <recommendedName>
        <fullName evidence="2">BRO1 domain-containing protein</fullName>
    </recommendedName>
</protein>
<dbReference type="AlphaFoldDB" id="A0A0C2H3G9"/>
<proteinExistence type="predicted"/>